<sequence>MDMKNVVLKDDYIEARIDITDFYDQSYGIVHGGLTITFAETLAGLGSKNILDEDYMAVGQNITANHLRPKKIGGFLQGIGRLIHRGKRTHLWTIEIKDEKNKLISIVNVTNAIMELYSIKLEKGEK</sequence>
<dbReference type="SUPFAM" id="SSF54637">
    <property type="entry name" value="Thioesterase/thiol ester dehydrase-isomerase"/>
    <property type="match status" value="1"/>
</dbReference>
<evidence type="ECO:0000313" key="4">
    <source>
        <dbReference type="EMBL" id="QUH32044.1"/>
    </source>
</evidence>
<gene>
    <name evidence="4" type="ORF">HYG85_16755</name>
</gene>
<dbReference type="PANTHER" id="PTHR43240">
    <property type="entry name" value="1,4-DIHYDROXY-2-NAPHTHOYL-COA THIOESTERASE 1"/>
    <property type="match status" value="1"/>
</dbReference>
<dbReference type="InterPro" id="IPR003736">
    <property type="entry name" value="PAAI_dom"/>
</dbReference>
<dbReference type="NCBIfam" id="TIGR00369">
    <property type="entry name" value="unchar_dom_1"/>
    <property type="match status" value="1"/>
</dbReference>
<dbReference type="Gene3D" id="3.10.129.10">
    <property type="entry name" value="Hotdog Thioesterase"/>
    <property type="match status" value="1"/>
</dbReference>
<organism evidence="4 5">
    <name type="scientific">Vallitalea guaymasensis</name>
    <dbReference type="NCBI Taxonomy" id="1185412"/>
    <lineage>
        <taxon>Bacteria</taxon>
        <taxon>Bacillati</taxon>
        <taxon>Bacillota</taxon>
        <taxon>Clostridia</taxon>
        <taxon>Lachnospirales</taxon>
        <taxon>Vallitaleaceae</taxon>
        <taxon>Vallitalea</taxon>
    </lineage>
</organism>
<dbReference type="Proteomes" id="UP000677305">
    <property type="component" value="Chromosome"/>
</dbReference>
<dbReference type="CDD" id="cd03443">
    <property type="entry name" value="PaaI_thioesterase"/>
    <property type="match status" value="1"/>
</dbReference>
<evidence type="ECO:0000259" key="3">
    <source>
        <dbReference type="Pfam" id="PF03061"/>
    </source>
</evidence>
<dbReference type="InterPro" id="IPR029069">
    <property type="entry name" value="HotDog_dom_sf"/>
</dbReference>
<keyword evidence="2" id="KW-0378">Hydrolase</keyword>
<protein>
    <submittedName>
        <fullName evidence="4">PaaI family thioesterase</fullName>
    </submittedName>
</protein>
<dbReference type="GO" id="GO:0061522">
    <property type="term" value="F:1,4-dihydroxy-2-naphthoyl-CoA thioesterase activity"/>
    <property type="evidence" value="ECO:0007669"/>
    <property type="project" value="TreeGrafter"/>
</dbReference>
<name>A0A8J8MFS7_9FIRM</name>
<dbReference type="Pfam" id="PF03061">
    <property type="entry name" value="4HBT"/>
    <property type="match status" value="1"/>
</dbReference>
<evidence type="ECO:0000256" key="1">
    <source>
        <dbReference type="ARBA" id="ARBA00008324"/>
    </source>
</evidence>
<dbReference type="InterPro" id="IPR006683">
    <property type="entry name" value="Thioestr_dom"/>
</dbReference>
<keyword evidence="5" id="KW-1185">Reference proteome</keyword>
<reference evidence="4 5" key="1">
    <citation type="submission" date="2020-07" db="EMBL/GenBank/DDBJ databases">
        <title>Vallitalea guaymasensis genome.</title>
        <authorList>
            <person name="Postec A."/>
        </authorList>
    </citation>
    <scope>NUCLEOTIDE SEQUENCE [LARGE SCALE GENOMIC DNA]</scope>
    <source>
        <strain evidence="4 5">Ra1766G1</strain>
    </source>
</reference>
<accession>A0A8J8MFS7</accession>
<dbReference type="GO" id="GO:0005829">
    <property type="term" value="C:cytosol"/>
    <property type="evidence" value="ECO:0007669"/>
    <property type="project" value="TreeGrafter"/>
</dbReference>
<dbReference type="KEGG" id="vgu:HYG85_16755"/>
<feature type="domain" description="Thioesterase" evidence="3">
    <location>
        <begin position="27"/>
        <end position="104"/>
    </location>
</feature>
<dbReference type="EMBL" id="CP058561">
    <property type="protein sequence ID" value="QUH32044.1"/>
    <property type="molecule type" value="Genomic_DNA"/>
</dbReference>
<evidence type="ECO:0000256" key="2">
    <source>
        <dbReference type="ARBA" id="ARBA00022801"/>
    </source>
</evidence>
<comment type="similarity">
    <text evidence="1">Belongs to the thioesterase PaaI family.</text>
</comment>
<dbReference type="AlphaFoldDB" id="A0A8J8MFS7"/>
<evidence type="ECO:0000313" key="5">
    <source>
        <dbReference type="Proteomes" id="UP000677305"/>
    </source>
</evidence>
<proteinExistence type="inferred from homology"/>
<dbReference type="PANTHER" id="PTHR43240:SF5">
    <property type="entry name" value="1,4-DIHYDROXY-2-NAPHTHOYL-COA THIOESTERASE 1"/>
    <property type="match status" value="1"/>
</dbReference>